<organism evidence="2 3">
    <name type="scientific">Ornithinimicrobium ciconiae</name>
    <dbReference type="NCBI Taxonomy" id="2594265"/>
    <lineage>
        <taxon>Bacteria</taxon>
        <taxon>Bacillati</taxon>
        <taxon>Actinomycetota</taxon>
        <taxon>Actinomycetes</taxon>
        <taxon>Micrococcales</taxon>
        <taxon>Ornithinimicrobiaceae</taxon>
        <taxon>Ornithinimicrobium</taxon>
    </lineage>
</organism>
<dbReference type="AlphaFoldDB" id="A0A516GDN3"/>
<dbReference type="EMBL" id="CP041616">
    <property type="protein sequence ID" value="QDO89607.1"/>
    <property type="molecule type" value="Genomic_DNA"/>
</dbReference>
<proteinExistence type="predicted"/>
<keyword evidence="1" id="KW-1133">Transmembrane helix</keyword>
<keyword evidence="3" id="KW-1185">Reference proteome</keyword>
<reference evidence="2 3" key="1">
    <citation type="submission" date="2019-07" db="EMBL/GenBank/DDBJ databases">
        <title>complete genome sequencing of Ornithinimicrobium sp. H23M54.</title>
        <authorList>
            <person name="Bae J.-W."/>
            <person name="Lee S.-Y."/>
        </authorList>
    </citation>
    <scope>NUCLEOTIDE SEQUENCE [LARGE SCALE GENOMIC DNA]</scope>
    <source>
        <strain evidence="2 3">H23M54</strain>
    </source>
</reference>
<name>A0A516GDN3_9MICO</name>
<protein>
    <submittedName>
        <fullName evidence="2">Uncharacterized protein</fullName>
    </submittedName>
</protein>
<dbReference type="RefSeq" id="WP_143784320.1">
    <property type="nucleotide sequence ID" value="NZ_CP041616.1"/>
</dbReference>
<sequence>MGTFLLVLAAVFLLVGAAAAFLAARLSSKAGDPRVAERRRRLVARLAVPSFLIGFVLIVLSCFV</sequence>
<dbReference type="Proteomes" id="UP000315395">
    <property type="component" value="Chromosome"/>
</dbReference>
<feature type="transmembrane region" description="Helical" evidence="1">
    <location>
        <begin position="42"/>
        <end position="63"/>
    </location>
</feature>
<evidence type="ECO:0000256" key="1">
    <source>
        <dbReference type="SAM" id="Phobius"/>
    </source>
</evidence>
<keyword evidence="1" id="KW-0472">Membrane</keyword>
<evidence type="ECO:0000313" key="3">
    <source>
        <dbReference type="Proteomes" id="UP000315395"/>
    </source>
</evidence>
<keyword evidence="1" id="KW-0812">Transmembrane</keyword>
<gene>
    <name evidence="2" type="ORF">FNH13_15760</name>
</gene>
<accession>A0A516GDN3</accession>
<evidence type="ECO:0000313" key="2">
    <source>
        <dbReference type="EMBL" id="QDO89607.1"/>
    </source>
</evidence>
<dbReference type="KEGG" id="orz:FNH13_15760"/>